<keyword evidence="2" id="KW-0238">DNA-binding</keyword>
<keyword evidence="4" id="KW-0812">Transmembrane</keyword>
<keyword evidence="1" id="KW-0805">Transcription regulation</keyword>
<sequence length="792" mass="91122">MRKIVVFNRQSIILTWLLSYIFVLLLPIVIGLLLYFESSKSLREEIHQANDSLLRQIREVMDNQLHAMEQLNVEMTWNVGVQELLYSNKYQTFSKEYTYDVYQLAQDFKLYKASYPLVDLFYVYLNADSSVILPGTVRTTAFAYQTLHKSDTFSFSDWNSIITSTNFKGYIPMVRINEDNKVEKTIAYISTYPQEADKPVATNVIMIDQARLLGAIQNVEIFNKGHVFILNEENQLLVSSSDLSIPSDFPFEQLNTSSNFYYSGQHGEQYEVFNIQSPGSKLRYVSMIPSSLYWSKAEHLRNLTYMSMLISLLGGSLLTVFFLRRNYHPVRQLVEAFSNKQADTSRKRFNEFRFIQEALDSTFLEMDKLKLMMEQQRHIVRSNFIVKLLRGKLDSQVPIDEALTTFNMQLVTNDFAVMLLVVEESQTFFDRITGMQDGDKWKLLHFIMMNVIEELLARDHRGYAAEIDDSIACLINVRASAEGGAKQELIRIAQQAQSFLLETYAIRLTISISRIHEHISHASRAFIEALDAMEYKLVMGRHDVLSYDDLQQEQGQDAENDYYYPDQAEQQLIGAVKLGELEKAQGIVSDILDRNLSRPGISLSMAKYLMLNLVSTLMKTLSESGDMQESFFIRNPKQLDRLFACKSIPEMRQHVFEILQQVCGFTAAKRQHNMAQSRQRALQKLVDEVTAFIEANYADANLNVTMIGNHFDRKATYLSKLFKDYAGEGLLDTINKVRIEKSKQLMREQNQSVREAACCVGYNDINAFIRIFKKVEGITPGKYKETVIGESG</sequence>
<dbReference type="PROSITE" id="PS01124">
    <property type="entry name" value="HTH_ARAC_FAMILY_2"/>
    <property type="match status" value="1"/>
</dbReference>
<dbReference type="Pfam" id="PF12833">
    <property type="entry name" value="HTH_18"/>
    <property type="match status" value="1"/>
</dbReference>
<dbReference type="SMART" id="SM00342">
    <property type="entry name" value="HTH_ARAC"/>
    <property type="match status" value="1"/>
</dbReference>
<name>A0ABW0KH04_9BACL</name>
<evidence type="ECO:0000256" key="2">
    <source>
        <dbReference type="ARBA" id="ARBA00023125"/>
    </source>
</evidence>
<dbReference type="EMBL" id="JBHSMJ010000040">
    <property type="protein sequence ID" value="MFC5451876.1"/>
    <property type="molecule type" value="Genomic_DNA"/>
</dbReference>
<feature type="transmembrane region" description="Helical" evidence="4">
    <location>
        <begin position="12"/>
        <end position="36"/>
    </location>
</feature>
<protein>
    <submittedName>
        <fullName evidence="6">Helix-turn-helix domain-containing protein</fullName>
    </submittedName>
</protein>
<proteinExistence type="predicted"/>
<accession>A0ABW0KH04</accession>
<feature type="domain" description="HTH araC/xylS-type" evidence="5">
    <location>
        <begin position="687"/>
        <end position="786"/>
    </location>
</feature>
<gene>
    <name evidence="6" type="ORF">ACFPOG_27105</name>
</gene>
<evidence type="ECO:0000313" key="7">
    <source>
        <dbReference type="Proteomes" id="UP001596044"/>
    </source>
</evidence>
<dbReference type="InterPro" id="IPR018060">
    <property type="entry name" value="HTH_AraC"/>
</dbReference>
<dbReference type="InterPro" id="IPR018062">
    <property type="entry name" value="HTH_AraC-typ_CS"/>
</dbReference>
<comment type="caution">
    <text evidence="6">The sequence shown here is derived from an EMBL/GenBank/DDBJ whole genome shotgun (WGS) entry which is preliminary data.</text>
</comment>
<reference evidence="7" key="1">
    <citation type="journal article" date="2019" name="Int. J. Syst. Evol. Microbiol.">
        <title>The Global Catalogue of Microorganisms (GCM) 10K type strain sequencing project: providing services to taxonomists for standard genome sequencing and annotation.</title>
        <authorList>
            <consortium name="The Broad Institute Genomics Platform"/>
            <consortium name="The Broad Institute Genome Sequencing Center for Infectious Disease"/>
            <person name="Wu L."/>
            <person name="Ma J."/>
        </authorList>
    </citation>
    <scope>NUCLEOTIDE SEQUENCE [LARGE SCALE GENOMIC DNA]</scope>
    <source>
        <strain evidence="7">KACC 11904</strain>
    </source>
</reference>
<dbReference type="PANTHER" id="PTHR43280">
    <property type="entry name" value="ARAC-FAMILY TRANSCRIPTIONAL REGULATOR"/>
    <property type="match status" value="1"/>
</dbReference>
<evidence type="ECO:0000256" key="3">
    <source>
        <dbReference type="ARBA" id="ARBA00023163"/>
    </source>
</evidence>
<dbReference type="InterPro" id="IPR041522">
    <property type="entry name" value="CdaR_GGDEF"/>
</dbReference>
<dbReference type="Gene3D" id="1.10.10.60">
    <property type="entry name" value="Homeodomain-like"/>
    <property type="match status" value="2"/>
</dbReference>
<keyword evidence="7" id="KW-1185">Reference proteome</keyword>
<evidence type="ECO:0000259" key="5">
    <source>
        <dbReference type="PROSITE" id="PS01124"/>
    </source>
</evidence>
<dbReference type="RefSeq" id="WP_270879922.1">
    <property type="nucleotide sequence ID" value="NZ_JAQFVF010000027.1"/>
</dbReference>
<evidence type="ECO:0000256" key="4">
    <source>
        <dbReference type="SAM" id="Phobius"/>
    </source>
</evidence>
<organism evidence="6 7">
    <name type="scientific">Paenibacillus aestuarii</name>
    <dbReference type="NCBI Taxonomy" id="516965"/>
    <lineage>
        <taxon>Bacteria</taxon>
        <taxon>Bacillati</taxon>
        <taxon>Bacillota</taxon>
        <taxon>Bacilli</taxon>
        <taxon>Bacillales</taxon>
        <taxon>Paenibacillaceae</taxon>
        <taxon>Paenibacillus</taxon>
    </lineage>
</organism>
<dbReference type="PROSITE" id="PS00041">
    <property type="entry name" value="HTH_ARAC_FAMILY_1"/>
    <property type="match status" value="1"/>
</dbReference>
<dbReference type="PANTHER" id="PTHR43280:SF10">
    <property type="entry name" value="REGULATORY PROTEIN POCR"/>
    <property type="match status" value="1"/>
</dbReference>
<keyword evidence="3" id="KW-0804">Transcription</keyword>
<evidence type="ECO:0000313" key="6">
    <source>
        <dbReference type="EMBL" id="MFC5451876.1"/>
    </source>
</evidence>
<dbReference type="SUPFAM" id="SSF46689">
    <property type="entry name" value="Homeodomain-like"/>
    <property type="match status" value="1"/>
</dbReference>
<keyword evidence="4" id="KW-0472">Membrane</keyword>
<evidence type="ECO:0000256" key="1">
    <source>
        <dbReference type="ARBA" id="ARBA00023015"/>
    </source>
</evidence>
<dbReference type="InterPro" id="IPR009057">
    <property type="entry name" value="Homeodomain-like_sf"/>
</dbReference>
<keyword evidence="4" id="KW-1133">Transmembrane helix</keyword>
<dbReference type="Pfam" id="PF17853">
    <property type="entry name" value="GGDEF_2"/>
    <property type="match status" value="1"/>
</dbReference>
<dbReference type="Proteomes" id="UP001596044">
    <property type="component" value="Unassembled WGS sequence"/>
</dbReference>